<evidence type="ECO:0000256" key="8">
    <source>
        <dbReference type="SAM" id="MobiDB-lite"/>
    </source>
</evidence>
<dbReference type="CDD" id="cd14014">
    <property type="entry name" value="STKc_PknB_like"/>
    <property type="match status" value="1"/>
</dbReference>
<dbReference type="InterPro" id="IPR011009">
    <property type="entry name" value="Kinase-like_dom_sf"/>
</dbReference>
<sequence length="603" mass="64520">MAVRRMLIAGRYRLLEPVGSGGMGRVWLARDEMLDRDVAVKEFVPPQWMTDEEQARLRTRTLREARSAARLNHPHVVRIYDVVHADDLPWIVMEYVPSRSLHQVIGEDGPFAPAEAARIGLDVLEAITAAHRAGVLHRDVKPHNVLIGHDGRVVLTDFGLATFVDDGSVTGPGMVVGSPQYVSPERARDGASTVESDLWSFGATLYAAVEGRSPFARDSAMATLTALATDEADPPVRAGPLTPVLTGLLRREPVERLTGAEVAERLRLIVAEAGPAAPVRTSGTTFGRAVVPGPRKAPDDQPSPDARPQPEPAPAEAKAEPAGGGLGAALAAALPGVVYPPGPEAERAEHPSEPLIPAQRAAEAEVEPPRSRRRFVVVAGLVLAVLAGGGVATGLALRGDDDRSQPSAIGATPSVVTSSGSGGSSGGFSPVNCASPAPSGLPRTPVAGAEKLRDGWALYPGWSYFSDAGFHIAVPDGWTYQTIGTTICFRDPSNLRILSIDPDRSPQGDPVRACRKEVTRLRAAGDLRNYTQLRIDRVPGLARAADWEYTYDGRDGERMHAMTRWRAANDGRAYAIGLMTLDLDWPGNFEKWGMIQSTFFTDS</sequence>
<dbReference type="RefSeq" id="WP_212991707.1">
    <property type="nucleotide sequence ID" value="NZ_BAABEA010000002.1"/>
</dbReference>
<evidence type="ECO:0000256" key="1">
    <source>
        <dbReference type="ARBA" id="ARBA00012513"/>
    </source>
</evidence>
<reference evidence="11" key="1">
    <citation type="submission" date="2021-03" db="EMBL/GenBank/DDBJ databases">
        <title>Whole genome shotgun sequence of Actinoplanes auranticolor NBRC 12245.</title>
        <authorList>
            <person name="Komaki H."/>
            <person name="Tamura T."/>
        </authorList>
    </citation>
    <scope>NUCLEOTIDE SEQUENCE</scope>
    <source>
        <strain evidence="11">NBRC 12245</strain>
    </source>
</reference>
<organism evidence="11 12">
    <name type="scientific">Actinoplanes auranticolor</name>
    <dbReference type="NCBI Taxonomy" id="47988"/>
    <lineage>
        <taxon>Bacteria</taxon>
        <taxon>Bacillati</taxon>
        <taxon>Actinomycetota</taxon>
        <taxon>Actinomycetes</taxon>
        <taxon>Micromonosporales</taxon>
        <taxon>Micromonosporaceae</taxon>
        <taxon>Actinoplanes</taxon>
    </lineage>
</organism>
<keyword evidence="4 7" id="KW-0547">Nucleotide-binding</keyword>
<dbReference type="InterPro" id="IPR017441">
    <property type="entry name" value="Protein_kinase_ATP_BS"/>
</dbReference>
<dbReference type="Pfam" id="PF00069">
    <property type="entry name" value="Pkinase"/>
    <property type="match status" value="1"/>
</dbReference>
<feature type="binding site" evidence="7">
    <location>
        <position position="41"/>
    </location>
    <ligand>
        <name>ATP</name>
        <dbReference type="ChEBI" id="CHEBI:30616"/>
    </ligand>
</feature>
<accession>A0A919VSG6</accession>
<keyword evidence="12" id="KW-1185">Reference proteome</keyword>
<evidence type="ECO:0000256" key="5">
    <source>
        <dbReference type="ARBA" id="ARBA00022777"/>
    </source>
</evidence>
<keyword evidence="6 7" id="KW-0067">ATP-binding</keyword>
<dbReference type="SUPFAM" id="SSF56112">
    <property type="entry name" value="Protein kinase-like (PK-like)"/>
    <property type="match status" value="1"/>
</dbReference>
<dbReference type="InterPro" id="IPR008271">
    <property type="entry name" value="Ser/Thr_kinase_AS"/>
</dbReference>
<keyword evidence="5" id="KW-0418">Kinase</keyword>
<evidence type="ECO:0000256" key="4">
    <source>
        <dbReference type="ARBA" id="ARBA00022741"/>
    </source>
</evidence>
<protein>
    <recommendedName>
        <fullName evidence="1">non-specific serine/threonine protein kinase</fullName>
        <ecNumber evidence="1">2.7.11.1</ecNumber>
    </recommendedName>
</protein>
<evidence type="ECO:0000313" key="11">
    <source>
        <dbReference type="EMBL" id="GIM73825.1"/>
    </source>
</evidence>
<dbReference type="PROSITE" id="PS00108">
    <property type="entry name" value="PROTEIN_KINASE_ST"/>
    <property type="match status" value="1"/>
</dbReference>
<keyword evidence="9" id="KW-1133">Transmembrane helix</keyword>
<keyword evidence="3" id="KW-0808">Transferase</keyword>
<dbReference type="SMART" id="SM00220">
    <property type="entry name" value="S_TKc"/>
    <property type="match status" value="1"/>
</dbReference>
<dbReference type="GO" id="GO:0005524">
    <property type="term" value="F:ATP binding"/>
    <property type="evidence" value="ECO:0007669"/>
    <property type="project" value="UniProtKB-UniRule"/>
</dbReference>
<dbReference type="InterPro" id="IPR000719">
    <property type="entry name" value="Prot_kinase_dom"/>
</dbReference>
<proteinExistence type="predicted"/>
<dbReference type="EC" id="2.7.11.1" evidence="1"/>
<dbReference type="GO" id="GO:0004674">
    <property type="term" value="F:protein serine/threonine kinase activity"/>
    <property type="evidence" value="ECO:0007669"/>
    <property type="project" value="UniProtKB-KW"/>
</dbReference>
<dbReference type="PANTHER" id="PTHR43289">
    <property type="entry name" value="MITOGEN-ACTIVATED PROTEIN KINASE KINASE KINASE 20-RELATED"/>
    <property type="match status" value="1"/>
</dbReference>
<name>A0A919VSG6_9ACTN</name>
<keyword evidence="9" id="KW-0472">Membrane</keyword>
<evidence type="ECO:0000259" key="10">
    <source>
        <dbReference type="PROSITE" id="PS50011"/>
    </source>
</evidence>
<dbReference type="EMBL" id="BOQL01000047">
    <property type="protein sequence ID" value="GIM73825.1"/>
    <property type="molecule type" value="Genomic_DNA"/>
</dbReference>
<feature type="region of interest" description="Disordered" evidence="8">
    <location>
        <begin position="277"/>
        <end position="323"/>
    </location>
</feature>
<feature type="domain" description="Protein kinase" evidence="10">
    <location>
        <begin position="12"/>
        <end position="268"/>
    </location>
</feature>
<evidence type="ECO:0000256" key="2">
    <source>
        <dbReference type="ARBA" id="ARBA00022527"/>
    </source>
</evidence>
<dbReference type="PROSITE" id="PS00107">
    <property type="entry name" value="PROTEIN_KINASE_ATP"/>
    <property type="match status" value="1"/>
</dbReference>
<evidence type="ECO:0000256" key="3">
    <source>
        <dbReference type="ARBA" id="ARBA00022679"/>
    </source>
</evidence>
<comment type="caution">
    <text evidence="11">The sequence shown here is derived from an EMBL/GenBank/DDBJ whole genome shotgun (WGS) entry which is preliminary data.</text>
</comment>
<keyword evidence="9" id="KW-0812">Transmembrane</keyword>
<dbReference type="AlphaFoldDB" id="A0A919VSG6"/>
<feature type="transmembrane region" description="Helical" evidence="9">
    <location>
        <begin position="375"/>
        <end position="397"/>
    </location>
</feature>
<evidence type="ECO:0000256" key="9">
    <source>
        <dbReference type="SAM" id="Phobius"/>
    </source>
</evidence>
<dbReference type="PROSITE" id="PS50011">
    <property type="entry name" value="PROTEIN_KINASE_DOM"/>
    <property type="match status" value="1"/>
</dbReference>
<dbReference type="Gene3D" id="3.30.200.20">
    <property type="entry name" value="Phosphorylase Kinase, domain 1"/>
    <property type="match status" value="1"/>
</dbReference>
<dbReference type="Proteomes" id="UP000681340">
    <property type="component" value="Unassembled WGS sequence"/>
</dbReference>
<keyword evidence="2" id="KW-0723">Serine/threonine-protein kinase</keyword>
<evidence type="ECO:0000313" key="12">
    <source>
        <dbReference type="Proteomes" id="UP000681340"/>
    </source>
</evidence>
<feature type="region of interest" description="Disordered" evidence="8">
    <location>
        <begin position="398"/>
        <end position="431"/>
    </location>
</feature>
<dbReference type="Gene3D" id="1.10.510.10">
    <property type="entry name" value="Transferase(Phosphotransferase) domain 1"/>
    <property type="match status" value="1"/>
</dbReference>
<gene>
    <name evidence="11" type="ORF">Aau02nite_57840</name>
</gene>
<evidence type="ECO:0000256" key="7">
    <source>
        <dbReference type="PROSITE-ProRule" id="PRU10141"/>
    </source>
</evidence>
<evidence type="ECO:0000256" key="6">
    <source>
        <dbReference type="ARBA" id="ARBA00022840"/>
    </source>
</evidence>
<dbReference type="PANTHER" id="PTHR43289:SF6">
    <property type="entry name" value="SERINE_THREONINE-PROTEIN KINASE NEKL-3"/>
    <property type="match status" value="1"/>
</dbReference>